<dbReference type="InParanoid" id="G4T9D5"/>
<dbReference type="OrthoDB" id="10640102at2759"/>
<evidence type="ECO:0000256" key="1">
    <source>
        <dbReference type="SAM" id="MobiDB-lite"/>
    </source>
</evidence>
<feature type="region of interest" description="Disordered" evidence="1">
    <location>
        <begin position="195"/>
        <end position="218"/>
    </location>
</feature>
<protein>
    <submittedName>
        <fullName evidence="2">Uncharacterized protein</fullName>
    </submittedName>
</protein>
<dbReference type="HOGENOM" id="CLU_799532_0_0_1"/>
<accession>G4T9D5</accession>
<evidence type="ECO:0000313" key="2">
    <source>
        <dbReference type="EMBL" id="CCA67902.1"/>
    </source>
</evidence>
<name>G4T9D5_SERID</name>
<comment type="caution">
    <text evidence="2">The sequence shown here is derived from an EMBL/GenBank/DDBJ whole genome shotgun (WGS) entry which is preliminary data.</text>
</comment>
<dbReference type="AlphaFoldDB" id="G4T9D5"/>
<reference evidence="2 3" key="1">
    <citation type="journal article" date="2011" name="PLoS Pathog.">
        <title>Endophytic Life Strategies Decoded by Genome and Transcriptome Analyses of the Mutualistic Root Symbiont Piriformospora indica.</title>
        <authorList>
            <person name="Zuccaro A."/>
            <person name="Lahrmann U."/>
            <person name="Guldener U."/>
            <person name="Langen G."/>
            <person name="Pfiffi S."/>
            <person name="Biedenkopf D."/>
            <person name="Wong P."/>
            <person name="Samans B."/>
            <person name="Grimm C."/>
            <person name="Basiewicz M."/>
            <person name="Murat C."/>
            <person name="Martin F."/>
            <person name="Kogel K.H."/>
        </authorList>
    </citation>
    <scope>NUCLEOTIDE SEQUENCE [LARGE SCALE GENOMIC DNA]</scope>
    <source>
        <strain evidence="2 3">DSM 11827</strain>
    </source>
</reference>
<keyword evidence="3" id="KW-1185">Reference proteome</keyword>
<gene>
    <name evidence="2" type="ORF">PIIN_01773</name>
</gene>
<sequence length="347" mass="37006">MFSPSNVNESRPSKRRGSLLQALRTVASPKLGKIFGKKPPLEHQSPSHDDKLLLIASSPPVSPDVTEDRIFNPLGISIPLEQTSSQTSLLDSIPVLPAIGSFDGFGSHIEWFTPPEPNPFDSPEFTSNTTLADTSGAPSDNLCAEMKTLASSPVLEECSFEDFDEGAVQYILDSMEDSMPSSELIPDTHAYSKLRSSSFQPSSSSHGSASGSTGSLLGSRHKKDPIYAELPSISIIEATPRGLCEFTFDFPQPPTTIPIKTETSAAVGSPTSPKLCCHKTSSTGISNRAEVGRPSPTEDLYIGPSEHAHGPSMLSFLVNALGSRIRRATMSGGERPDPVPQVSPCPT</sequence>
<evidence type="ECO:0000313" key="3">
    <source>
        <dbReference type="Proteomes" id="UP000007148"/>
    </source>
</evidence>
<proteinExistence type="predicted"/>
<dbReference type="Proteomes" id="UP000007148">
    <property type="component" value="Unassembled WGS sequence"/>
</dbReference>
<dbReference type="EMBL" id="CAFZ01000022">
    <property type="protein sequence ID" value="CCA67902.1"/>
    <property type="molecule type" value="Genomic_DNA"/>
</dbReference>
<organism evidence="2 3">
    <name type="scientific">Serendipita indica (strain DSM 11827)</name>
    <name type="common">Root endophyte fungus</name>
    <name type="synonym">Piriformospora indica</name>
    <dbReference type="NCBI Taxonomy" id="1109443"/>
    <lineage>
        <taxon>Eukaryota</taxon>
        <taxon>Fungi</taxon>
        <taxon>Dikarya</taxon>
        <taxon>Basidiomycota</taxon>
        <taxon>Agaricomycotina</taxon>
        <taxon>Agaricomycetes</taxon>
        <taxon>Sebacinales</taxon>
        <taxon>Serendipitaceae</taxon>
        <taxon>Serendipita</taxon>
    </lineage>
</organism>